<sequence>MHFQPVEPSEEDAYLSRADGGGPVPREAETTTAHDPFDDVFGSAPASPTEHRDAQNAAHPSDMRRLQTEHTTAGYREGITAAKDSSMQSGFDEGFSLGATIGLRAGQLLGTLEGISDAVKGQTSEAAQAAENLLTEASEELSTSRIFSPEYWAPDGNWTFEVEVAEGEDVLFPDVADAHPLIRKWNDIVDQHVDMWKINQSILDDEAGPRLDVMVDEPLVSSAPPAAKQLLDW</sequence>
<dbReference type="InterPro" id="IPR019191">
    <property type="entry name" value="Essential_protein_Yae1_N"/>
</dbReference>
<evidence type="ECO:0000256" key="7">
    <source>
        <dbReference type="ARBA" id="ARBA00018400"/>
    </source>
</evidence>
<comment type="function">
    <text evidence="1">The complex LTO1:YAE1 may function as a target specific adapter that probably recruits apo-RPLI1 to the cytosolic iron-sulfur protein assembly (CIA) complex machinery. May be required for biogenesis of the large ribosomal subunit and initiation of translation.</text>
</comment>
<evidence type="ECO:0000313" key="12">
    <source>
        <dbReference type="EMBL" id="POR36860.1"/>
    </source>
</evidence>
<dbReference type="STRING" id="94208.A0A2S4L343"/>
<dbReference type="AlphaFoldDB" id="A0A2S4L343"/>
<evidence type="ECO:0000313" key="13">
    <source>
        <dbReference type="Proteomes" id="UP000237481"/>
    </source>
</evidence>
<name>A0A2S4L343_9HYPO</name>
<protein>
    <recommendedName>
        <fullName evidence="7">Protein YAE1</fullName>
    </recommendedName>
    <alternativeName>
        <fullName evidence="6">Protein yae1</fullName>
    </alternativeName>
</protein>
<keyword evidence="13" id="KW-1185">Reference proteome</keyword>
<keyword evidence="9" id="KW-0539">Nucleus</keyword>
<organism evidence="12 13">
    <name type="scientific">Tolypocladium paradoxum</name>
    <dbReference type="NCBI Taxonomy" id="94208"/>
    <lineage>
        <taxon>Eukaryota</taxon>
        <taxon>Fungi</taxon>
        <taxon>Dikarya</taxon>
        <taxon>Ascomycota</taxon>
        <taxon>Pezizomycotina</taxon>
        <taxon>Sordariomycetes</taxon>
        <taxon>Hypocreomycetidae</taxon>
        <taxon>Hypocreales</taxon>
        <taxon>Ophiocordycipitaceae</taxon>
        <taxon>Tolypocladium</taxon>
    </lineage>
</organism>
<comment type="subcellular location">
    <subcellularLocation>
        <location evidence="3">Cytoplasm</location>
    </subcellularLocation>
    <subcellularLocation>
        <location evidence="2">Nucleus</location>
    </subcellularLocation>
</comment>
<dbReference type="OrthoDB" id="20086at2759"/>
<comment type="caution">
    <text evidence="12">The sequence shown here is derived from an EMBL/GenBank/DDBJ whole genome shotgun (WGS) entry which is preliminary data.</text>
</comment>
<proteinExistence type="inferred from homology"/>
<comment type="similarity">
    <text evidence="4">Belongs to the YAE1 family.</text>
</comment>
<evidence type="ECO:0000256" key="6">
    <source>
        <dbReference type="ARBA" id="ARBA00017286"/>
    </source>
</evidence>
<reference evidence="12 13" key="1">
    <citation type="submission" date="2018-01" db="EMBL/GenBank/DDBJ databases">
        <title>Harnessing the power of phylogenomics to disentangle the directionality and signatures of interkingdom host jumping in the parasitic fungal genus Tolypocladium.</title>
        <authorList>
            <person name="Quandt C.A."/>
            <person name="Patterson W."/>
            <person name="Spatafora J.W."/>
        </authorList>
    </citation>
    <scope>NUCLEOTIDE SEQUENCE [LARGE SCALE GENOMIC DNA]</scope>
    <source>
        <strain evidence="12 13">NRBC 100945</strain>
    </source>
</reference>
<evidence type="ECO:0000259" key="11">
    <source>
        <dbReference type="Pfam" id="PF09811"/>
    </source>
</evidence>
<evidence type="ECO:0000256" key="4">
    <source>
        <dbReference type="ARBA" id="ARBA00007096"/>
    </source>
</evidence>
<dbReference type="EMBL" id="PKSG01000295">
    <property type="protein sequence ID" value="POR36860.1"/>
    <property type="molecule type" value="Genomic_DNA"/>
</dbReference>
<evidence type="ECO:0000256" key="9">
    <source>
        <dbReference type="ARBA" id="ARBA00023242"/>
    </source>
</evidence>
<dbReference type="InterPro" id="IPR038881">
    <property type="entry name" value="Yae1-like"/>
</dbReference>
<feature type="domain" description="Essential protein Yae1 N-terminal" evidence="11">
    <location>
        <begin position="74"/>
        <end position="112"/>
    </location>
</feature>
<gene>
    <name evidence="12" type="ORF">TPAR_02951</name>
</gene>
<evidence type="ECO:0000256" key="8">
    <source>
        <dbReference type="ARBA" id="ARBA00022490"/>
    </source>
</evidence>
<dbReference type="GO" id="GO:0005634">
    <property type="term" value="C:nucleus"/>
    <property type="evidence" value="ECO:0007669"/>
    <property type="project" value="UniProtKB-SubCell"/>
</dbReference>
<dbReference type="PANTHER" id="PTHR18829:SF0">
    <property type="entry name" value="PROTEIN YAE1 HOMOLOG"/>
    <property type="match status" value="1"/>
</dbReference>
<evidence type="ECO:0000256" key="5">
    <source>
        <dbReference type="ARBA" id="ARBA00011427"/>
    </source>
</evidence>
<accession>A0A2S4L343</accession>
<evidence type="ECO:0000256" key="1">
    <source>
        <dbReference type="ARBA" id="ARBA00003836"/>
    </source>
</evidence>
<evidence type="ECO:0000256" key="10">
    <source>
        <dbReference type="SAM" id="MobiDB-lite"/>
    </source>
</evidence>
<dbReference type="PANTHER" id="PTHR18829">
    <property type="entry name" value="PROTEIN YAE1 HOMOLOG"/>
    <property type="match status" value="1"/>
</dbReference>
<dbReference type="Proteomes" id="UP000237481">
    <property type="component" value="Unassembled WGS sequence"/>
</dbReference>
<evidence type="ECO:0000256" key="2">
    <source>
        <dbReference type="ARBA" id="ARBA00004123"/>
    </source>
</evidence>
<comment type="subunit">
    <text evidence="5">May form a complex with LTO1.</text>
</comment>
<keyword evidence="8" id="KW-0963">Cytoplasm</keyword>
<dbReference type="GO" id="GO:0005737">
    <property type="term" value="C:cytoplasm"/>
    <property type="evidence" value="ECO:0007669"/>
    <property type="project" value="UniProtKB-SubCell"/>
</dbReference>
<evidence type="ECO:0000256" key="3">
    <source>
        <dbReference type="ARBA" id="ARBA00004496"/>
    </source>
</evidence>
<feature type="region of interest" description="Disordered" evidence="10">
    <location>
        <begin position="1"/>
        <end position="66"/>
    </location>
</feature>
<dbReference type="Pfam" id="PF09811">
    <property type="entry name" value="Yae1_N"/>
    <property type="match status" value="1"/>
</dbReference>